<dbReference type="Gene3D" id="3.90.550.10">
    <property type="entry name" value="Spore Coat Polysaccharide Biosynthesis Protein SpsA, Chain A"/>
    <property type="match status" value="1"/>
</dbReference>
<protein>
    <submittedName>
        <fullName evidence="6">Bifunctional glycosyltransferase family 2 protein/class I SAM-dependent methyltransferase</fullName>
    </submittedName>
</protein>
<organism evidence="6 7">
    <name type="scientific">Candidatus Cohnella colombiensis</name>
    <dbReference type="NCBI Taxonomy" id="3121368"/>
    <lineage>
        <taxon>Bacteria</taxon>
        <taxon>Bacillati</taxon>
        <taxon>Bacillota</taxon>
        <taxon>Bacilli</taxon>
        <taxon>Bacillales</taxon>
        <taxon>Paenibacillaceae</taxon>
        <taxon>Cohnella</taxon>
    </lineage>
</organism>
<dbReference type="Pfam" id="PF13489">
    <property type="entry name" value="Methyltransf_23"/>
    <property type="match status" value="1"/>
</dbReference>
<dbReference type="EMBL" id="CP119317">
    <property type="protein sequence ID" value="WEK53890.1"/>
    <property type="molecule type" value="Genomic_DNA"/>
</dbReference>
<dbReference type="InterPro" id="IPR029044">
    <property type="entry name" value="Nucleotide-diphossugar_trans"/>
</dbReference>
<dbReference type="SUPFAM" id="SSF53448">
    <property type="entry name" value="Nucleotide-diphospho-sugar transferases"/>
    <property type="match status" value="1"/>
</dbReference>
<evidence type="ECO:0000256" key="4">
    <source>
        <dbReference type="ARBA" id="ARBA00022679"/>
    </source>
</evidence>
<comment type="similarity">
    <text evidence="2">Belongs to the glycosyltransferase 2 family.</text>
</comment>
<dbReference type="CDD" id="cd02440">
    <property type="entry name" value="AdoMet_MTases"/>
    <property type="match status" value="1"/>
</dbReference>
<evidence type="ECO:0000256" key="2">
    <source>
        <dbReference type="ARBA" id="ARBA00006739"/>
    </source>
</evidence>
<evidence type="ECO:0000313" key="7">
    <source>
        <dbReference type="Proteomes" id="UP001178662"/>
    </source>
</evidence>
<name>A0AA95JFL2_9BACL</name>
<keyword evidence="4" id="KW-0808">Transferase</keyword>
<dbReference type="CDD" id="cd04186">
    <property type="entry name" value="GT_2_like_c"/>
    <property type="match status" value="1"/>
</dbReference>
<dbReference type="SUPFAM" id="SSF48452">
    <property type="entry name" value="TPR-like"/>
    <property type="match status" value="1"/>
</dbReference>
<dbReference type="Pfam" id="PF00535">
    <property type="entry name" value="Glycos_transf_2"/>
    <property type="match status" value="1"/>
</dbReference>
<comment type="pathway">
    <text evidence="1">Cell wall biogenesis; cell wall polysaccharide biosynthesis.</text>
</comment>
<gene>
    <name evidence="6" type="ORF">P0Y55_15185</name>
</gene>
<dbReference type="GO" id="GO:0008168">
    <property type="term" value="F:methyltransferase activity"/>
    <property type="evidence" value="ECO:0007669"/>
    <property type="project" value="UniProtKB-KW"/>
</dbReference>
<proteinExistence type="inferred from homology"/>
<dbReference type="PANTHER" id="PTHR43179:SF12">
    <property type="entry name" value="GALACTOFURANOSYLTRANSFERASE GLFT2"/>
    <property type="match status" value="1"/>
</dbReference>
<dbReference type="Gene3D" id="1.25.40.10">
    <property type="entry name" value="Tetratricopeptide repeat domain"/>
    <property type="match status" value="1"/>
</dbReference>
<dbReference type="SUPFAM" id="SSF53335">
    <property type="entry name" value="S-adenosyl-L-methionine-dependent methyltransferases"/>
    <property type="match status" value="1"/>
</dbReference>
<evidence type="ECO:0000256" key="1">
    <source>
        <dbReference type="ARBA" id="ARBA00004776"/>
    </source>
</evidence>
<dbReference type="GO" id="GO:0016757">
    <property type="term" value="F:glycosyltransferase activity"/>
    <property type="evidence" value="ECO:0007669"/>
    <property type="project" value="UniProtKB-KW"/>
</dbReference>
<feature type="domain" description="Glycosyltransferase 2-like" evidence="5">
    <location>
        <begin position="12"/>
        <end position="179"/>
    </location>
</feature>
<sequence length="592" mass="67628">MKLSSKYMRKTSIVILTFNQLDDTKACIDSIRRFTERGTYELIVVDNLSTDGTREWLAEQRDILTIYNDENVGFPKGNNMGINVAAGDSILLLNNSVIVTENWLSLMDECLYSSDRVGAVGPITNSAYSYQDRPVHYSSVDEMLRYARANNISDASKWEPRIKLIGFAMLIKREVIEQIGLMDEQYSPRFCEDSDYSVRILKAGYQLMLCNNVFIHHNPSVSSDISTTTMQEHLTESRNKFRDKWGFSSTSEMDLRPDLRSRITAPKDKAIRVLDVGCACGAALLELKYHYPNAELHGVENNRFAAEIANLFAQIYVGDVEEGTPYTDQYFDYILLGNVLEQIVDPLAVLKELRRLLKPGGELIAGIFNASFYQNVHQLMIGRWTYTDSGHMSKANIRYYTKLEINDLFQQAGFSKIDFTELVPQISDQDVRWIEQASRLTQSNQSHMRVVQYVCQVMKEGSPIKDQSEAFNNLNNEQQTNEALEYIGQLVKEGQIDCSDIIEAISQSKLEDKPHALNQLAVYFYKEDLFLYIIPLLQHALVMTPGHRDSIYNMAFILHKAGGNDQALQYLNLLAQDDDETKQLREEIMSQE</sequence>
<dbReference type="PANTHER" id="PTHR43179">
    <property type="entry name" value="RHAMNOSYLTRANSFERASE WBBL"/>
    <property type="match status" value="1"/>
</dbReference>
<evidence type="ECO:0000313" key="6">
    <source>
        <dbReference type="EMBL" id="WEK53890.1"/>
    </source>
</evidence>
<accession>A0AA95JFL2</accession>
<dbReference type="AlphaFoldDB" id="A0AA95JFL2"/>
<reference evidence="6" key="1">
    <citation type="submission" date="2023-03" db="EMBL/GenBank/DDBJ databases">
        <title>Andean soil-derived lignocellulolytic bacterial consortium as a source of novel taxa and putative plastic-active enzymes.</title>
        <authorList>
            <person name="Diaz-Garcia L."/>
            <person name="Chuvochina M."/>
            <person name="Feuerriegel G."/>
            <person name="Bunk B."/>
            <person name="Sproer C."/>
            <person name="Streit W.R."/>
            <person name="Rodriguez L.M."/>
            <person name="Overmann J."/>
            <person name="Jimenez D.J."/>
        </authorList>
    </citation>
    <scope>NUCLEOTIDE SEQUENCE</scope>
    <source>
        <strain evidence="6">MAG 2441</strain>
    </source>
</reference>
<dbReference type="InterPro" id="IPR001173">
    <property type="entry name" value="Glyco_trans_2-like"/>
</dbReference>
<dbReference type="GO" id="GO:0032259">
    <property type="term" value="P:methylation"/>
    <property type="evidence" value="ECO:0007669"/>
    <property type="project" value="UniProtKB-KW"/>
</dbReference>
<evidence type="ECO:0000256" key="3">
    <source>
        <dbReference type="ARBA" id="ARBA00022676"/>
    </source>
</evidence>
<dbReference type="Gene3D" id="3.40.50.150">
    <property type="entry name" value="Vaccinia Virus protein VP39"/>
    <property type="match status" value="1"/>
</dbReference>
<keyword evidence="6" id="KW-0489">Methyltransferase</keyword>
<evidence type="ECO:0000259" key="5">
    <source>
        <dbReference type="Pfam" id="PF00535"/>
    </source>
</evidence>
<keyword evidence="7" id="KW-1185">Reference proteome</keyword>
<dbReference type="InterPro" id="IPR011990">
    <property type="entry name" value="TPR-like_helical_dom_sf"/>
</dbReference>
<dbReference type="Proteomes" id="UP001178662">
    <property type="component" value="Chromosome"/>
</dbReference>
<keyword evidence="3" id="KW-0328">Glycosyltransferase</keyword>
<dbReference type="InterPro" id="IPR029063">
    <property type="entry name" value="SAM-dependent_MTases_sf"/>
</dbReference>